<evidence type="ECO:0000313" key="1">
    <source>
        <dbReference type="EMBL" id="KAG0302215.1"/>
    </source>
</evidence>
<accession>A0A9P6QUX0</accession>
<dbReference type="EMBL" id="JAAAIN010001537">
    <property type="protein sequence ID" value="KAG0302215.1"/>
    <property type="molecule type" value="Genomic_DNA"/>
</dbReference>
<evidence type="ECO:0000313" key="2">
    <source>
        <dbReference type="Proteomes" id="UP000823405"/>
    </source>
</evidence>
<gene>
    <name evidence="1" type="ORF">BGZ97_002446</name>
</gene>
<organism evidence="1 2">
    <name type="scientific">Linnemannia gamsii</name>
    <dbReference type="NCBI Taxonomy" id="64522"/>
    <lineage>
        <taxon>Eukaryota</taxon>
        <taxon>Fungi</taxon>
        <taxon>Fungi incertae sedis</taxon>
        <taxon>Mucoromycota</taxon>
        <taxon>Mortierellomycotina</taxon>
        <taxon>Mortierellomycetes</taxon>
        <taxon>Mortierellales</taxon>
        <taxon>Mortierellaceae</taxon>
        <taxon>Linnemannia</taxon>
    </lineage>
</organism>
<reference evidence="1" key="1">
    <citation type="journal article" date="2020" name="Fungal Divers.">
        <title>Resolving the Mortierellaceae phylogeny through synthesis of multi-gene phylogenetics and phylogenomics.</title>
        <authorList>
            <person name="Vandepol N."/>
            <person name="Liber J."/>
            <person name="Desiro A."/>
            <person name="Na H."/>
            <person name="Kennedy M."/>
            <person name="Barry K."/>
            <person name="Grigoriev I.V."/>
            <person name="Miller A.N."/>
            <person name="O'Donnell K."/>
            <person name="Stajich J.E."/>
            <person name="Bonito G."/>
        </authorList>
    </citation>
    <scope>NUCLEOTIDE SEQUENCE</scope>
    <source>
        <strain evidence="1">NVP60</strain>
    </source>
</reference>
<protein>
    <submittedName>
        <fullName evidence="1">Uncharacterized protein</fullName>
    </submittedName>
</protein>
<name>A0A9P6QUX0_9FUNG</name>
<proteinExistence type="predicted"/>
<dbReference type="AlphaFoldDB" id="A0A9P6QUX0"/>
<comment type="caution">
    <text evidence="1">The sequence shown here is derived from an EMBL/GenBank/DDBJ whole genome shotgun (WGS) entry which is preliminary data.</text>
</comment>
<dbReference type="Proteomes" id="UP000823405">
    <property type="component" value="Unassembled WGS sequence"/>
</dbReference>
<keyword evidence="2" id="KW-1185">Reference proteome</keyword>
<dbReference type="OrthoDB" id="2426266at2759"/>
<sequence>MDLQYNEGDKAKRYMCKYVTKQAGAKVATMIREADDGSSSEDMPSKAYIEHFHYRSVGIVEAVMDICGWKMHGCSHNDVFLPTDLPLKRKLVLKRVAALRASPDSTNIFLDDKRTKYLRRPRGLWL</sequence>